<dbReference type="PANTHER" id="PTHR42742">
    <property type="entry name" value="TRANSCRIPTIONAL REPRESSOR MPRA"/>
    <property type="match status" value="1"/>
</dbReference>
<feature type="active site" evidence="6">
    <location>
        <position position="197"/>
    </location>
</feature>
<dbReference type="InterPro" id="IPR046457">
    <property type="entry name" value="PMI_typeI_cat"/>
</dbReference>
<dbReference type="SUPFAM" id="SSF51182">
    <property type="entry name" value="RmlC-like cupins"/>
    <property type="match status" value="1"/>
</dbReference>
<dbReference type="Pfam" id="PF20511">
    <property type="entry name" value="PMI_typeI_cat"/>
    <property type="match status" value="1"/>
</dbReference>
<evidence type="ECO:0000313" key="14">
    <source>
        <dbReference type="Proteomes" id="UP000470332"/>
    </source>
</evidence>
<comment type="cofactor">
    <cofactor evidence="5">
        <name>Zn(2+)</name>
        <dbReference type="ChEBI" id="CHEBI:29105"/>
    </cofactor>
    <text evidence="5">Binds 1 zinc ion per subunit.</text>
</comment>
<gene>
    <name evidence="12" type="ORF">DW105_19810</name>
    <name evidence="9" type="ORF">GAS37_22250</name>
    <name evidence="11" type="ORF">HUV05_20090</name>
    <name evidence="10" type="ORF">KSX14_19010</name>
</gene>
<feature type="binding site" evidence="5">
    <location>
        <position position="119"/>
    </location>
    <ligand>
        <name>Zn(2+)</name>
        <dbReference type="ChEBI" id="CHEBI:29105"/>
    </ligand>
</feature>
<dbReference type="EMBL" id="WCXA01000078">
    <property type="protein sequence ID" value="KAB3853097.1"/>
    <property type="molecule type" value="Genomic_DNA"/>
</dbReference>
<dbReference type="InterPro" id="IPR014628">
    <property type="entry name" value="Man6P_isomerase_Firm_short"/>
</dbReference>
<feature type="binding site" evidence="5">
    <location>
        <position position="102"/>
    </location>
    <ligand>
        <name>Zn(2+)</name>
        <dbReference type="ChEBI" id="CHEBI:29105"/>
    </ligand>
</feature>
<feature type="domain" description="Mannose-6-phosphate isomerase cupin" evidence="8">
    <location>
        <begin position="244"/>
        <end position="320"/>
    </location>
</feature>
<evidence type="ECO:0000256" key="3">
    <source>
        <dbReference type="ARBA" id="ARBA00029741"/>
    </source>
</evidence>
<dbReference type="Proteomes" id="UP000283958">
    <property type="component" value="Unassembled WGS sequence"/>
</dbReference>
<reference evidence="11 15" key="4">
    <citation type="submission" date="2020-07" db="EMBL/GenBank/DDBJ databases">
        <title>Bacterial metabolism rescues the inhibition of intestinal drug absorption by food and drug additives.</title>
        <authorList>
            <person name="Zou L."/>
            <person name="Spanogiannopoulos P."/>
            <person name="Chien H.-C."/>
            <person name="Pieper L.M."/>
            <person name="Cai W."/>
            <person name="Khuri N."/>
            <person name="Pottel J."/>
            <person name="Vora B."/>
            <person name="Ni Z."/>
            <person name="Tsakalozou E."/>
            <person name="Zhang W."/>
            <person name="Shoichet B.K."/>
            <person name="Giacomini K.M."/>
            <person name="Turnbaugh P.J."/>
        </authorList>
    </citation>
    <scope>NUCLEOTIDE SEQUENCE [LARGE SCALE GENOMIC DNA]</scope>
    <source>
        <strain evidence="11 15">B33</strain>
    </source>
</reference>
<accession>A0A415DC39</accession>
<evidence type="ECO:0000256" key="5">
    <source>
        <dbReference type="PIRSR" id="PIRSR036894-1"/>
    </source>
</evidence>
<keyword evidence="2 5" id="KW-0862">Zinc</keyword>
<organism evidence="12 13">
    <name type="scientific">Phocaeicola vulgatus</name>
    <name type="common">Bacteroides vulgatus</name>
    <dbReference type="NCBI Taxonomy" id="821"/>
    <lineage>
        <taxon>Bacteria</taxon>
        <taxon>Pseudomonadati</taxon>
        <taxon>Bacteroidota</taxon>
        <taxon>Bacteroidia</taxon>
        <taxon>Bacteroidales</taxon>
        <taxon>Bacteroidaceae</taxon>
        <taxon>Phocaeicola</taxon>
    </lineage>
</organism>
<dbReference type="InterPro" id="IPR014710">
    <property type="entry name" value="RmlC-like_jellyroll"/>
</dbReference>
<dbReference type="InterPro" id="IPR049071">
    <property type="entry name" value="MPI_cupin_dom"/>
</dbReference>
<keyword evidence="1 5" id="KW-0479">Metal-binding</keyword>
<dbReference type="Pfam" id="PF21621">
    <property type="entry name" value="MPI_cupin_dom"/>
    <property type="match status" value="1"/>
</dbReference>
<dbReference type="EMBL" id="QRMN01000072">
    <property type="protein sequence ID" value="RHJ70552.1"/>
    <property type="molecule type" value="Genomic_DNA"/>
</dbReference>
<evidence type="ECO:0000313" key="9">
    <source>
        <dbReference type="EMBL" id="KAB3853097.1"/>
    </source>
</evidence>
<evidence type="ECO:0000256" key="4">
    <source>
        <dbReference type="ARBA" id="ARBA00030762"/>
    </source>
</evidence>
<keyword evidence="12" id="KW-0413">Isomerase</keyword>
<evidence type="ECO:0000313" key="10">
    <source>
        <dbReference type="EMBL" id="MBV3490668.1"/>
    </source>
</evidence>
<dbReference type="CDD" id="cd07010">
    <property type="entry name" value="cupin_PMI_type_I_N_bac"/>
    <property type="match status" value="1"/>
</dbReference>
<dbReference type="PIRSF" id="PIRSF036894">
    <property type="entry name" value="PMI_Firm_short"/>
    <property type="match status" value="1"/>
</dbReference>
<evidence type="ECO:0000259" key="7">
    <source>
        <dbReference type="Pfam" id="PF20511"/>
    </source>
</evidence>
<reference evidence="10" key="5">
    <citation type="submission" date="2021-06" db="EMBL/GenBank/DDBJ databases">
        <title>Collection of gut derived symbiotic bacterial strains cultured from healthy donors.</title>
        <authorList>
            <person name="Lin H."/>
            <person name="Littmann E."/>
            <person name="Pamer E.G."/>
        </authorList>
    </citation>
    <scope>NUCLEOTIDE SEQUENCE</scope>
    <source>
        <strain evidence="10">MSK.19.85</strain>
    </source>
</reference>
<comment type="caution">
    <text evidence="12">The sequence shown here is derived from an EMBL/GenBank/DDBJ whole genome shotgun (WGS) entry which is preliminary data.</text>
</comment>
<reference evidence="9 14" key="2">
    <citation type="journal article" date="2019" name="Nat. Med.">
        <title>A library of human gut bacterial isolates paired with longitudinal multiomics data enables mechanistic microbiome research.</title>
        <authorList>
            <person name="Poyet M."/>
            <person name="Groussin M."/>
            <person name="Gibbons S.M."/>
            <person name="Avila-Pacheco J."/>
            <person name="Jiang X."/>
            <person name="Kearney S.M."/>
            <person name="Perrotta A.R."/>
            <person name="Berdy B."/>
            <person name="Zhao S."/>
            <person name="Lieberman T.D."/>
            <person name="Swanson P.K."/>
            <person name="Smith M."/>
            <person name="Roesemann S."/>
            <person name="Alexander J.E."/>
            <person name="Rich S.A."/>
            <person name="Livny J."/>
            <person name="Vlamakis H."/>
            <person name="Clish C."/>
            <person name="Bullock K."/>
            <person name="Deik A."/>
            <person name="Scott J."/>
            <person name="Pierce K.A."/>
            <person name="Xavier R.J."/>
            <person name="Alm E.J."/>
        </authorList>
    </citation>
    <scope>NUCLEOTIDE SEQUENCE [LARGE SCALE GENOMIC DNA]</scope>
    <source>
        <strain evidence="9 14">BIOML-A9</strain>
    </source>
</reference>
<dbReference type="PANTHER" id="PTHR42742:SF3">
    <property type="entry name" value="FRUCTOKINASE"/>
    <property type="match status" value="1"/>
</dbReference>
<proteinExistence type="predicted"/>
<dbReference type="GO" id="GO:0005975">
    <property type="term" value="P:carbohydrate metabolic process"/>
    <property type="evidence" value="ECO:0007669"/>
    <property type="project" value="InterPro"/>
</dbReference>
<evidence type="ECO:0000256" key="6">
    <source>
        <dbReference type="PIRSR" id="PIRSR036894-2"/>
    </source>
</evidence>
<evidence type="ECO:0000259" key="8">
    <source>
        <dbReference type="Pfam" id="PF21621"/>
    </source>
</evidence>
<dbReference type="Proteomes" id="UP000524321">
    <property type="component" value="Unassembled WGS sequence"/>
</dbReference>
<dbReference type="AlphaFoldDB" id="A0A415DC39"/>
<dbReference type="Proteomes" id="UP000758576">
    <property type="component" value="Unassembled WGS sequence"/>
</dbReference>
<evidence type="ECO:0000256" key="1">
    <source>
        <dbReference type="ARBA" id="ARBA00022723"/>
    </source>
</evidence>
<evidence type="ECO:0000313" key="13">
    <source>
        <dbReference type="Proteomes" id="UP000283958"/>
    </source>
</evidence>
<dbReference type="EMBL" id="JABWDJ010000138">
    <property type="protein sequence ID" value="NVB75770.1"/>
    <property type="molecule type" value="Genomic_DNA"/>
</dbReference>
<sequence>MQPIKFKPILKETIWGGCKIPRIKHISGLEDKHIGESWEISGLDDNESVVDGGAYDGKSLSQLIDTLKGNLVGEENYRRFGNRFPLLIKFIDARQDLSIQVHPDDETALRHGMVNGKNEMWYLLDSEPYASLRCGLKEELSADDIIKKVDDSTICDSIAQYDVKAGDCFYIPAGRVHSIGAGCLIAELQQTSDTTYRLYDYNRRDSNGNLRQLHVRQAAECIDYTVREDYRQTYKRERNVRVPLVECKYFKTSLYDIDRTLQLDYSNLYSFVILICVKGSGTFTNEEENSVPIRECETVLIPATTTTLEVKGNLQLLETYI</sequence>
<feature type="domain" description="Phosphomannose isomerase type I catalytic" evidence="7">
    <location>
        <begin position="6"/>
        <end position="108"/>
    </location>
</feature>
<evidence type="ECO:0000313" key="12">
    <source>
        <dbReference type="EMBL" id="RHJ70552.1"/>
    </source>
</evidence>
<reference evidence="11 15" key="3">
    <citation type="submission" date="2020-04" db="EMBL/GenBank/DDBJ databases">
        <authorList>
            <person name="Pieper L."/>
        </authorList>
    </citation>
    <scope>NUCLEOTIDE SEQUENCE [LARGE SCALE GENOMIC DNA]</scope>
    <source>
        <strain evidence="11 15">B33</strain>
    </source>
</reference>
<evidence type="ECO:0000313" key="15">
    <source>
        <dbReference type="Proteomes" id="UP000524321"/>
    </source>
</evidence>
<dbReference type="Proteomes" id="UP000470332">
    <property type="component" value="Unassembled WGS sequence"/>
</dbReference>
<dbReference type="InterPro" id="IPR051804">
    <property type="entry name" value="Carb_Metab_Reg_Kinase/Isom"/>
</dbReference>
<dbReference type="GO" id="GO:0004476">
    <property type="term" value="F:mannose-6-phosphate isomerase activity"/>
    <property type="evidence" value="ECO:0007669"/>
    <property type="project" value="InterPro"/>
</dbReference>
<name>A0A415DC39_PHOVU</name>
<feature type="binding site" evidence="5">
    <location>
        <position position="177"/>
    </location>
    <ligand>
        <name>Zn(2+)</name>
        <dbReference type="ChEBI" id="CHEBI:29105"/>
    </ligand>
</feature>
<reference evidence="12 13" key="1">
    <citation type="submission" date="2018-08" db="EMBL/GenBank/DDBJ databases">
        <title>A genome reference for cultivated species of the human gut microbiota.</title>
        <authorList>
            <person name="Zou Y."/>
            <person name="Xue W."/>
            <person name="Luo G."/>
        </authorList>
    </citation>
    <scope>NUCLEOTIDE SEQUENCE [LARGE SCALE GENOMIC DNA]</scope>
    <source>
        <strain evidence="12 13">AM09-18</strain>
    </source>
</reference>
<dbReference type="RefSeq" id="WP_118327977.1">
    <property type="nucleotide sequence ID" value="NZ_JABWDE010000090.1"/>
</dbReference>
<dbReference type="Gene3D" id="2.60.120.10">
    <property type="entry name" value="Jelly Rolls"/>
    <property type="match status" value="2"/>
</dbReference>
<protein>
    <recommendedName>
        <fullName evidence="3">Phosphohexomutase</fullName>
    </recommendedName>
    <alternativeName>
        <fullName evidence="4">Phosphomannose isomerase</fullName>
    </alternativeName>
</protein>
<evidence type="ECO:0000313" key="11">
    <source>
        <dbReference type="EMBL" id="NVB75770.1"/>
    </source>
</evidence>
<dbReference type="EMBL" id="JAHOGA010000072">
    <property type="protein sequence ID" value="MBV3490668.1"/>
    <property type="molecule type" value="Genomic_DNA"/>
</dbReference>
<dbReference type="InterPro" id="IPR011051">
    <property type="entry name" value="RmlC_Cupin_sf"/>
</dbReference>
<evidence type="ECO:0000256" key="2">
    <source>
        <dbReference type="ARBA" id="ARBA00022833"/>
    </source>
</evidence>
<dbReference type="GO" id="GO:0008270">
    <property type="term" value="F:zinc ion binding"/>
    <property type="evidence" value="ECO:0007669"/>
    <property type="project" value="InterPro"/>
</dbReference>